<proteinExistence type="predicted"/>
<keyword evidence="3" id="KW-1185">Reference proteome</keyword>
<protein>
    <submittedName>
        <fullName evidence="2">CIC11C00000001352</fullName>
    </submittedName>
</protein>
<name>A0A1L0FZB4_9ASCO</name>
<sequence length="522" mass="59673">MTYKEISDEKIKRKYRQTGGLTINTPSISHSSPKSKHFINEQSTSSIDSTFSDDEFNFLSGADEFYFQNPSPPTSTSSHMEELHVQENWKSYSSQAHDLTFNQYSLIEIDKTNTNDKAVPNCEISTSSTTPQMMIDLPSPIPKDFENDNLNYLIMDTPLAHTEMCTIFPIDNEESSKQQEDNETEIQEVTKSVIRQLRYHCQVRKYDVLKANLAAIDSTSVTERELSRVGWGDTDSQAFFRDDPPTLIWKTDVHQNIGAPILHEAPPYSEHTGELSEPLGCLSPKFNFNSSQSLNVAIENANLLLVDRQKVRYNEMNDLFEAAHKHVKISVTNFIELLGMVIDGVKTLNSITHRMLACQIRYSEIKVGAAKTLPTEGAPWIFIEKELLLCMVDDDNIRNELLANRKFFRDSASFLLNHLRSTLTEVINAMIINDRLEDLYLKFICDMGDSLEVGQLSFLCYSSYMSHIEFIVNNAKAFSDFDFESMMENLISNHAKLEKLCNSMFESSQELYHHFKARLMTT</sequence>
<dbReference type="EMBL" id="LT635757">
    <property type="protein sequence ID" value="SGZ49821.1"/>
    <property type="molecule type" value="Genomic_DNA"/>
</dbReference>
<evidence type="ECO:0000256" key="1">
    <source>
        <dbReference type="SAM" id="MobiDB-lite"/>
    </source>
</evidence>
<evidence type="ECO:0000313" key="2">
    <source>
        <dbReference type="EMBL" id="SGZ49821.1"/>
    </source>
</evidence>
<evidence type="ECO:0000313" key="3">
    <source>
        <dbReference type="Proteomes" id="UP000182334"/>
    </source>
</evidence>
<dbReference type="AlphaFoldDB" id="A0A1L0FZB4"/>
<dbReference type="Proteomes" id="UP000182334">
    <property type="component" value="Chromosome II"/>
</dbReference>
<feature type="region of interest" description="Disordered" evidence="1">
    <location>
        <begin position="17"/>
        <end position="36"/>
    </location>
</feature>
<reference evidence="2 3" key="1">
    <citation type="submission" date="2016-10" db="EMBL/GenBank/DDBJ databases">
        <authorList>
            <person name="de Groot N.N."/>
        </authorList>
    </citation>
    <scope>NUCLEOTIDE SEQUENCE [LARGE SCALE GENOMIC DNA]</scope>
    <source>
        <strain evidence="2 3">CBS 141442</strain>
    </source>
</reference>
<gene>
    <name evidence="2" type="ORF">SAMEA4029010_CIC11G00000001352</name>
</gene>
<accession>A0A1L0FZB4</accession>
<organism evidence="2 3">
    <name type="scientific">Sungouiella intermedia</name>
    <dbReference type="NCBI Taxonomy" id="45354"/>
    <lineage>
        <taxon>Eukaryota</taxon>
        <taxon>Fungi</taxon>
        <taxon>Dikarya</taxon>
        <taxon>Ascomycota</taxon>
        <taxon>Saccharomycotina</taxon>
        <taxon>Pichiomycetes</taxon>
        <taxon>Metschnikowiaceae</taxon>
        <taxon>Sungouiella</taxon>
    </lineage>
</organism>